<evidence type="ECO:0000313" key="2">
    <source>
        <dbReference type="Proteomes" id="UP000198324"/>
    </source>
</evidence>
<sequence>MYKGRRILATINARGGSKGLPGKNIRDLGGLPLIAWSIREGRRSAFIDRLIVSSDDEGILAVARAHGAETPFVRPAELAQDDTPGVDPVLHAVAALGPEAFDYVVLLQPTSPLRTVEDIDGCIAACLDEAGPCMISVSEAEKSPYYMFTMDAGKRMAPVIPQERFHTRRQDLPQVVTPNGAVYVADCAWLARTRSYLTPETRAYLMPRERSLDVDSLLDFEICELMLRKAGRLA</sequence>
<dbReference type="Gene3D" id="3.90.550.10">
    <property type="entry name" value="Spore Coat Polysaccharide Biosynthesis Protein SpsA, Chain A"/>
    <property type="match status" value="1"/>
</dbReference>
<reference evidence="1 2" key="1">
    <citation type="submission" date="2017-06" db="EMBL/GenBank/DDBJ databases">
        <authorList>
            <person name="Kim H.J."/>
            <person name="Triplett B.A."/>
        </authorList>
    </citation>
    <scope>NUCLEOTIDE SEQUENCE [LARGE SCALE GENOMIC DNA]</scope>
    <source>
        <strain evidence="1 2">DSM 13116</strain>
    </source>
</reference>
<gene>
    <name evidence="1" type="ORF">SAMN04488503_3231</name>
</gene>
<dbReference type="InterPro" id="IPR029044">
    <property type="entry name" value="Nucleotide-diphossugar_trans"/>
</dbReference>
<dbReference type="EMBL" id="FZOC01000008">
    <property type="protein sequence ID" value="SNS21680.1"/>
    <property type="molecule type" value="Genomic_DNA"/>
</dbReference>
<dbReference type="InterPro" id="IPR050793">
    <property type="entry name" value="CMP-NeuNAc_synthase"/>
</dbReference>
<accession>A0A239CNH3</accession>
<keyword evidence="1" id="KW-0808">Transferase</keyword>
<dbReference type="AlphaFoldDB" id="A0A239CNH3"/>
<keyword evidence="2" id="KW-1185">Reference proteome</keyword>
<dbReference type="Pfam" id="PF02348">
    <property type="entry name" value="CTP_transf_3"/>
    <property type="match status" value="1"/>
</dbReference>
<dbReference type="GO" id="GO:0008781">
    <property type="term" value="F:N-acylneuraminate cytidylyltransferase activity"/>
    <property type="evidence" value="ECO:0007669"/>
    <property type="project" value="TreeGrafter"/>
</dbReference>
<evidence type="ECO:0000313" key="1">
    <source>
        <dbReference type="EMBL" id="SNS21680.1"/>
    </source>
</evidence>
<proteinExistence type="predicted"/>
<dbReference type="PANTHER" id="PTHR21485:SF6">
    <property type="entry name" value="N-ACYLNEURAMINATE CYTIDYLYLTRANSFERASE-RELATED"/>
    <property type="match status" value="1"/>
</dbReference>
<name>A0A239CNH3_9BACT</name>
<dbReference type="PANTHER" id="PTHR21485">
    <property type="entry name" value="HAD SUPERFAMILY MEMBERS CMAS AND KDSC"/>
    <property type="match status" value="1"/>
</dbReference>
<organism evidence="1 2">
    <name type="scientific">Humidesulfovibrio mexicanus</name>
    <dbReference type="NCBI Taxonomy" id="147047"/>
    <lineage>
        <taxon>Bacteria</taxon>
        <taxon>Pseudomonadati</taxon>
        <taxon>Thermodesulfobacteriota</taxon>
        <taxon>Desulfovibrionia</taxon>
        <taxon>Desulfovibrionales</taxon>
        <taxon>Desulfovibrionaceae</taxon>
        <taxon>Humidesulfovibrio</taxon>
    </lineage>
</organism>
<dbReference type="CDD" id="cd02513">
    <property type="entry name" value="CMP-NeuAc_Synthase"/>
    <property type="match status" value="1"/>
</dbReference>
<dbReference type="Proteomes" id="UP000198324">
    <property type="component" value="Unassembled WGS sequence"/>
</dbReference>
<protein>
    <submittedName>
        <fullName evidence="1">N-acylneuraminate cytidylyltransferase</fullName>
    </submittedName>
</protein>
<keyword evidence="1" id="KW-0548">Nucleotidyltransferase</keyword>
<dbReference type="SUPFAM" id="SSF53448">
    <property type="entry name" value="Nucleotide-diphospho-sugar transferases"/>
    <property type="match status" value="1"/>
</dbReference>
<dbReference type="InterPro" id="IPR003329">
    <property type="entry name" value="Cytidylyl_trans"/>
</dbReference>
<dbReference type="RefSeq" id="WP_089275411.1">
    <property type="nucleotide sequence ID" value="NZ_FZOC01000008.1"/>
</dbReference>
<dbReference type="OrthoDB" id="9805604at2"/>